<dbReference type="Pfam" id="PF00491">
    <property type="entry name" value="Arginase"/>
    <property type="match status" value="1"/>
</dbReference>
<name>A0A2L2T165_9HYPO</name>
<dbReference type="GO" id="GO:0016491">
    <property type="term" value="F:oxidoreductase activity"/>
    <property type="evidence" value="ECO:0007669"/>
    <property type="project" value="UniProtKB-KW"/>
</dbReference>
<sequence length="600" mass="64795">MATSDVSIIYVPADCGSIIPGKSKAPKAFQDVGIVSKLKEAGVPPVLEIGALYLPATYTAATFSPGGVRNEDINISVCESVEHAVSDSLARKQDFQLIIGGECCMLPAIMSAFWKHAPPKRVGLIYIDADTDLTSPKDPDSIGTFAGMNMAHLVRLPGALPRMEQFSRPSGEPVCDSSNTVLFGTNMSLPGNKPEHFQYIFDNNYKVVSSASVAKEPEQRARETLEYLESKVDMIMVHLDVDSIDPGTFPLANVPNFTGVEFEQMMRALRVLLASDKVVGLTVAEVNPDHDPGLAMVEKLASHIANMLGGYSGIGFELCRMLYEAGGSVYIAGRSQEKGEQSIAQLKEHCPGSSGKLAFLKISLDDLESVKSAAEEFATKESRLDVLFNNAGVSMPPPGSVSAQGYELSIATNAIGPWYFTQLLVPLLTQTAKDKPPASVRVVWTASIVTDVALPKGGVNMKDVITPSSDPQVNYTNSKSGNWYLASVLADQIGSQGVLSVCHNPGNLQTSLLRHMPLVVRYAVSVLLYHAKFGAYTNLWAGLSPDLQIEDGGRFIWPWGRFHPSPRPDLLENLKSKEQGGTGTAAEFAEYCDKVIAEHR</sequence>
<dbReference type="InterPro" id="IPR036291">
    <property type="entry name" value="NAD(P)-bd_dom_sf"/>
</dbReference>
<dbReference type="GO" id="GO:0046872">
    <property type="term" value="F:metal ion binding"/>
    <property type="evidence" value="ECO:0007669"/>
    <property type="project" value="InterPro"/>
</dbReference>
<protein>
    <recommendedName>
        <fullName evidence="7">Arginase</fullName>
    </recommendedName>
</protein>
<dbReference type="SUPFAM" id="SSF51735">
    <property type="entry name" value="NAD(P)-binding Rossmann-fold domains"/>
    <property type="match status" value="1"/>
</dbReference>
<organism evidence="5 6">
    <name type="scientific">Fusarium venenatum</name>
    <dbReference type="NCBI Taxonomy" id="56646"/>
    <lineage>
        <taxon>Eukaryota</taxon>
        <taxon>Fungi</taxon>
        <taxon>Dikarya</taxon>
        <taxon>Ascomycota</taxon>
        <taxon>Pezizomycotina</taxon>
        <taxon>Sordariomycetes</taxon>
        <taxon>Hypocreomycetidae</taxon>
        <taxon>Hypocreales</taxon>
        <taxon>Nectriaceae</taxon>
        <taxon>Fusarium</taxon>
    </lineage>
</organism>
<evidence type="ECO:0008006" key="7">
    <source>
        <dbReference type="Google" id="ProtNLM"/>
    </source>
</evidence>
<dbReference type="EMBL" id="LN649230">
    <property type="protein sequence ID" value="CEI63119.1"/>
    <property type="molecule type" value="Genomic_DNA"/>
</dbReference>
<dbReference type="Pfam" id="PF00106">
    <property type="entry name" value="adh_short"/>
    <property type="match status" value="1"/>
</dbReference>
<comment type="similarity">
    <text evidence="4">Belongs to the arginase family.</text>
</comment>
<evidence type="ECO:0000256" key="4">
    <source>
        <dbReference type="PROSITE-ProRule" id="PRU00742"/>
    </source>
</evidence>
<evidence type="ECO:0000256" key="1">
    <source>
        <dbReference type="ARBA" id="ARBA00006484"/>
    </source>
</evidence>
<proteinExistence type="inferred from homology"/>
<keyword evidence="6" id="KW-1185">Reference proteome</keyword>
<evidence type="ECO:0000256" key="3">
    <source>
        <dbReference type="ARBA" id="ARBA00023002"/>
    </source>
</evidence>
<dbReference type="Proteomes" id="UP000245910">
    <property type="component" value="Chromosome II"/>
</dbReference>
<dbReference type="PANTHER" id="PTHR24320">
    <property type="entry name" value="RETINOL DEHYDROGENASE"/>
    <property type="match status" value="1"/>
</dbReference>
<comment type="similarity">
    <text evidence="1">Belongs to the short-chain dehydrogenases/reductases (SDR) family.</text>
</comment>
<evidence type="ECO:0000313" key="5">
    <source>
        <dbReference type="EMBL" id="CEI63119.1"/>
    </source>
</evidence>
<dbReference type="Gene3D" id="3.40.50.720">
    <property type="entry name" value="NAD(P)-binding Rossmann-like Domain"/>
    <property type="match status" value="1"/>
</dbReference>
<dbReference type="PANTHER" id="PTHR24320:SF236">
    <property type="entry name" value="SHORT-CHAIN DEHYDROGENASE-RELATED"/>
    <property type="match status" value="1"/>
</dbReference>
<dbReference type="STRING" id="56646.A0A2L2T165"/>
<dbReference type="Gene3D" id="3.40.800.10">
    <property type="entry name" value="Ureohydrolase domain"/>
    <property type="match status" value="1"/>
</dbReference>
<evidence type="ECO:0000313" key="6">
    <source>
        <dbReference type="Proteomes" id="UP000245910"/>
    </source>
</evidence>
<dbReference type="InterPro" id="IPR006035">
    <property type="entry name" value="Ureohydrolase"/>
</dbReference>
<dbReference type="SUPFAM" id="SSF52768">
    <property type="entry name" value="Arginase/deacetylase"/>
    <property type="match status" value="1"/>
</dbReference>
<evidence type="ECO:0000256" key="2">
    <source>
        <dbReference type="ARBA" id="ARBA00022857"/>
    </source>
</evidence>
<dbReference type="AlphaFoldDB" id="A0A2L2T165"/>
<dbReference type="PRINTS" id="PR00081">
    <property type="entry name" value="GDHRDH"/>
</dbReference>
<dbReference type="PROSITE" id="PS51409">
    <property type="entry name" value="ARGINASE_2"/>
    <property type="match status" value="1"/>
</dbReference>
<dbReference type="InterPro" id="IPR023696">
    <property type="entry name" value="Ureohydrolase_dom_sf"/>
</dbReference>
<keyword evidence="2" id="KW-0521">NADP</keyword>
<keyword evidence="3" id="KW-0560">Oxidoreductase</keyword>
<reference evidence="6" key="1">
    <citation type="submission" date="2014-10" db="EMBL/GenBank/DDBJ databases">
        <authorList>
            <person name="King R."/>
        </authorList>
    </citation>
    <scope>NUCLEOTIDE SEQUENCE [LARGE SCALE GENOMIC DNA]</scope>
    <source>
        <strain evidence="6">A3/5</strain>
    </source>
</reference>
<dbReference type="InterPro" id="IPR002347">
    <property type="entry name" value="SDR_fam"/>
</dbReference>
<accession>A0A2L2T165</accession>